<accession>A0A0V0ZPV8</accession>
<reference evidence="1 2" key="1">
    <citation type="submission" date="2015-01" db="EMBL/GenBank/DDBJ databases">
        <title>Evolution of Trichinella species and genotypes.</title>
        <authorList>
            <person name="Korhonen P.K."/>
            <person name="Edoardo P."/>
            <person name="Giuseppe L.R."/>
            <person name="Gasser R.B."/>
        </authorList>
    </citation>
    <scope>NUCLEOTIDE SEQUENCE [LARGE SCALE GENOMIC DNA]</scope>
    <source>
        <strain evidence="1">ISS2496</strain>
    </source>
</reference>
<dbReference type="AlphaFoldDB" id="A0A0V0ZPV8"/>
<name>A0A0V0ZPV8_9BILA</name>
<dbReference type="Proteomes" id="UP000054783">
    <property type="component" value="Unassembled WGS sequence"/>
</dbReference>
<organism evidence="1 2">
    <name type="scientific">Trichinella patagoniensis</name>
    <dbReference type="NCBI Taxonomy" id="990121"/>
    <lineage>
        <taxon>Eukaryota</taxon>
        <taxon>Metazoa</taxon>
        <taxon>Ecdysozoa</taxon>
        <taxon>Nematoda</taxon>
        <taxon>Enoplea</taxon>
        <taxon>Dorylaimia</taxon>
        <taxon>Trichinellida</taxon>
        <taxon>Trichinellidae</taxon>
        <taxon>Trichinella</taxon>
    </lineage>
</organism>
<comment type="caution">
    <text evidence="1">The sequence shown here is derived from an EMBL/GenBank/DDBJ whole genome shotgun (WGS) entry which is preliminary data.</text>
</comment>
<gene>
    <name evidence="1" type="ORF">T12_1744</name>
</gene>
<sequence>MDVNDVKTAVTLVRRVTLCKCDGEHCRRHSATCTLCHSNPETENIMKPRTPIGKFTALRLLYTSSLTVHSAELTVEVAAYLANWLMEMSIP</sequence>
<evidence type="ECO:0000313" key="1">
    <source>
        <dbReference type="EMBL" id="KRY14498.1"/>
    </source>
</evidence>
<dbReference type="EMBL" id="JYDQ01000115">
    <property type="protein sequence ID" value="KRY14498.1"/>
    <property type="molecule type" value="Genomic_DNA"/>
</dbReference>
<keyword evidence="2" id="KW-1185">Reference proteome</keyword>
<evidence type="ECO:0000313" key="2">
    <source>
        <dbReference type="Proteomes" id="UP000054783"/>
    </source>
</evidence>
<protein>
    <submittedName>
        <fullName evidence="1">Uncharacterized protein</fullName>
    </submittedName>
</protein>
<proteinExistence type="predicted"/>